<dbReference type="Proteomes" id="UP001595690">
    <property type="component" value="Unassembled WGS sequence"/>
</dbReference>
<name>A0ABV8BRS4_9PSEU</name>
<dbReference type="PRINTS" id="PR00364">
    <property type="entry name" value="DISEASERSIST"/>
</dbReference>
<dbReference type="Pfam" id="PF13560">
    <property type="entry name" value="HTH_31"/>
    <property type="match status" value="1"/>
</dbReference>
<gene>
    <name evidence="3" type="ORF">ACFOWZ_16115</name>
</gene>
<dbReference type="SUPFAM" id="SSF52540">
    <property type="entry name" value="P-loop containing nucleoside triphosphate hydrolases"/>
    <property type="match status" value="1"/>
</dbReference>
<feature type="region of interest" description="Disordered" evidence="1">
    <location>
        <begin position="66"/>
        <end position="95"/>
    </location>
</feature>
<dbReference type="Pfam" id="PF13424">
    <property type="entry name" value="TPR_12"/>
    <property type="match status" value="1"/>
</dbReference>
<dbReference type="Gene3D" id="3.40.50.300">
    <property type="entry name" value="P-loop containing nucleotide triphosphate hydrolases"/>
    <property type="match status" value="1"/>
</dbReference>
<protein>
    <submittedName>
        <fullName evidence="3">ATP-binding protein</fullName>
    </submittedName>
</protein>
<dbReference type="InterPro" id="IPR002182">
    <property type="entry name" value="NB-ARC"/>
</dbReference>
<keyword evidence="4" id="KW-1185">Reference proteome</keyword>
<dbReference type="GO" id="GO:0005524">
    <property type="term" value="F:ATP binding"/>
    <property type="evidence" value="ECO:0007669"/>
    <property type="project" value="UniProtKB-KW"/>
</dbReference>
<feature type="compositionally biased region" description="Basic residues" evidence="1">
    <location>
        <begin position="71"/>
        <end position="81"/>
    </location>
</feature>
<feature type="domain" description="HTH cro/C1-type" evidence="2">
    <location>
        <begin position="9"/>
        <end position="64"/>
    </location>
</feature>
<dbReference type="InterPro" id="IPR001387">
    <property type="entry name" value="Cro/C1-type_HTH"/>
</dbReference>
<dbReference type="SMART" id="SM00530">
    <property type="entry name" value="HTH_XRE"/>
    <property type="match status" value="1"/>
</dbReference>
<dbReference type="SUPFAM" id="SSF47413">
    <property type="entry name" value="lambda repressor-like DNA-binding domains"/>
    <property type="match status" value="1"/>
</dbReference>
<evidence type="ECO:0000313" key="4">
    <source>
        <dbReference type="Proteomes" id="UP001595690"/>
    </source>
</evidence>
<dbReference type="Gene3D" id="1.10.260.40">
    <property type="entry name" value="lambda repressor-like DNA-binding domains"/>
    <property type="match status" value="1"/>
</dbReference>
<organism evidence="3 4">
    <name type="scientific">Lentzea rhizosphaerae</name>
    <dbReference type="NCBI Taxonomy" id="2041025"/>
    <lineage>
        <taxon>Bacteria</taxon>
        <taxon>Bacillati</taxon>
        <taxon>Actinomycetota</taxon>
        <taxon>Actinomycetes</taxon>
        <taxon>Pseudonocardiales</taxon>
        <taxon>Pseudonocardiaceae</taxon>
        <taxon>Lentzea</taxon>
    </lineage>
</organism>
<dbReference type="CDD" id="cd00093">
    <property type="entry name" value="HTH_XRE"/>
    <property type="match status" value="1"/>
</dbReference>
<dbReference type="Pfam" id="PF00931">
    <property type="entry name" value="NB-ARC"/>
    <property type="match status" value="1"/>
</dbReference>
<dbReference type="PANTHER" id="PTHR47691">
    <property type="entry name" value="REGULATOR-RELATED"/>
    <property type="match status" value="1"/>
</dbReference>
<dbReference type="InterPro" id="IPR027417">
    <property type="entry name" value="P-loop_NTPase"/>
</dbReference>
<keyword evidence="3" id="KW-0547">Nucleotide-binding</keyword>
<sequence length="737" mass="78421">MIETFGELLRAYRVEAGLTQQALAEKARLSEQAIGALERGDRRYPQAVTVDRLVGVLGLTGPRREQFARAASRKGTPRRPARSAPRQLPADVPHFTGRSGQAELVAEIVGDPAAAAVVSITGMGGVGKTSLAVHVAHLLAADFPDGQLYVDLQGAREPVPPLEALGLFLRSLGVAGERVPGTVDEAAARLRTELAGRRVLLVLDNAAGSGQVAPLLPGTAGSAAIITSRRAVLAVRQARQVHLDVLAEPDAVALLAVSAGRERVAAEPDAATEVVRRCGRLPLAVRLAGARLASRPAWPVSHLAQRLADAGRRLEELDQDEAGVRACFALSIDGLAGSEDPVDRAAAAAYPLLAWPAVPDLSVPVAAAALGLGEEEAERLLERLAAACLLETPAPGRYRLHDLLRVYGAGLAGPAERTTAVSRLLDLYSAVTWRGLARSSAGSPRLARAPRTTAAPEVADAFGWLDGERTHLLAVVHQAVADPEVDRGLIAGLALGLFEFYRSRGLWRDWRQVCEAALVEPGDRLARASLLSDLALAEAELAHRGDGDFCVARQHIRDGIALLEEHGDDDITARALNNACYVFRLSGAVEEAIGFGERALAMRRCGITMVTLAELYALAGDRATQHRHLADAIAHLEPLDDAHGMAYALVVQGLALRADHRYPEAIETLRRSAEQWRRIADAPGEANTLADLGETLLVAGQPDAGREVLAEALVLLRRLGDPVREKKVTELLGHNEN</sequence>
<evidence type="ECO:0000313" key="3">
    <source>
        <dbReference type="EMBL" id="MFC3893003.1"/>
    </source>
</evidence>
<evidence type="ECO:0000259" key="2">
    <source>
        <dbReference type="PROSITE" id="PS50943"/>
    </source>
</evidence>
<proteinExistence type="predicted"/>
<dbReference type="SUPFAM" id="SSF48452">
    <property type="entry name" value="TPR-like"/>
    <property type="match status" value="1"/>
</dbReference>
<keyword evidence="3" id="KW-0067">ATP-binding</keyword>
<dbReference type="PANTHER" id="PTHR47691:SF3">
    <property type="entry name" value="HTH-TYPE TRANSCRIPTIONAL REGULATOR RV0890C-RELATED"/>
    <property type="match status" value="1"/>
</dbReference>
<dbReference type="EMBL" id="JBHRZI010000014">
    <property type="protein sequence ID" value="MFC3893003.1"/>
    <property type="molecule type" value="Genomic_DNA"/>
</dbReference>
<evidence type="ECO:0000256" key="1">
    <source>
        <dbReference type="SAM" id="MobiDB-lite"/>
    </source>
</evidence>
<accession>A0ABV8BRS4</accession>
<dbReference type="RefSeq" id="WP_382373177.1">
    <property type="nucleotide sequence ID" value="NZ_JBHRZI010000014.1"/>
</dbReference>
<reference evidence="4" key="1">
    <citation type="journal article" date="2019" name="Int. J. Syst. Evol. Microbiol.">
        <title>The Global Catalogue of Microorganisms (GCM) 10K type strain sequencing project: providing services to taxonomists for standard genome sequencing and annotation.</title>
        <authorList>
            <consortium name="The Broad Institute Genomics Platform"/>
            <consortium name="The Broad Institute Genome Sequencing Center for Infectious Disease"/>
            <person name="Wu L."/>
            <person name="Ma J."/>
        </authorList>
    </citation>
    <scope>NUCLEOTIDE SEQUENCE [LARGE SCALE GENOMIC DNA]</scope>
    <source>
        <strain evidence="4">CGMCC 4.7405</strain>
    </source>
</reference>
<dbReference type="Gene3D" id="1.25.40.10">
    <property type="entry name" value="Tetratricopeptide repeat domain"/>
    <property type="match status" value="1"/>
</dbReference>
<dbReference type="PROSITE" id="PS50943">
    <property type="entry name" value="HTH_CROC1"/>
    <property type="match status" value="1"/>
</dbReference>
<dbReference type="InterPro" id="IPR011990">
    <property type="entry name" value="TPR-like_helical_dom_sf"/>
</dbReference>
<comment type="caution">
    <text evidence="3">The sequence shown here is derived from an EMBL/GenBank/DDBJ whole genome shotgun (WGS) entry which is preliminary data.</text>
</comment>
<dbReference type="InterPro" id="IPR010982">
    <property type="entry name" value="Lambda_DNA-bd_dom_sf"/>
</dbReference>